<feature type="compositionally biased region" description="Polar residues" evidence="1">
    <location>
        <begin position="90"/>
        <end position="101"/>
    </location>
</feature>
<protein>
    <recommendedName>
        <fullName evidence="6">Asparagine-rich protein</fullName>
    </recommendedName>
</protein>
<dbReference type="VEuPathDB" id="PlasmoDB:PVPCR_1302410"/>
<reference evidence="2 5" key="2">
    <citation type="submission" date="2020-08" db="EMBL/GenBank/DDBJ databases">
        <authorList>
            <person name="Ramaprasad A."/>
        </authorList>
    </citation>
    <scope>NUCLEOTIDE SEQUENCE [LARGE SCALE GENOMIC DNA]</scope>
</reference>
<dbReference type="AlphaFoldDB" id="W7AJJ0"/>
<feature type="compositionally biased region" description="Low complexity" evidence="1">
    <location>
        <begin position="142"/>
        <end position="170"/>
    </location>
</feature>
<feature type="region of interest" description="Disordered" evidence="1">
    <location>
        <begin position="90"/>
        <end position="170"/>
    </location>
</feature>
<dbReference type="EMBL" id="LR865418">
    <property type="protein sequence ID" value="CAD2111553.1"/>
    <property type="molecule type" value="Genomic_DNA"/>
</dbReference>
<dbReference type="Proteomes" id="UP000515268">
    <property type="component" value="Chromosome PVPCR_13"/>
</dbReference>
<evidence type="ECO:0000313" key="5">
    <source>
        <dbReference type="Proteomes" id="UP000515268"/>
    </source>
</evidence>
<reference evidence="3 4" key="1">
    <citation type="submission" date="2013-02" db="EMBL/GenBank/DDBJ databases">
        <title>The Genome Sequence of Plasmodium vinckei petteri CR.</title>
        <authorList>
            <consortium name="The Broad Institute Genome Sequencing Platform"/>
            <consortium name="The Broad Institute Genome Sequencing Center for Infectious Disease"/>
            <person name="Neafsey D."/>
            <person name="Cheeseman I."/>
            <person name="Volkman S."/>
            <person name="Adams J."/>
            <person name="Walker B."/>
            <person name="Young S.K."/>
            <person name="Zeng Q."/>
            <person name="Gargeya S."/>
            <person name="Fitzgerald M."/>
            <person name="Haas B."/>
            <person name="Abouelleil A."/>
            <person name="Alvarado L."/>
            <person name="Arachchi H.M."/>
            <person name="Berlin A.M."/>
            <person name="Chapman S.B."/>
            <person name="Dewar J."/>
            <person name="Goldberg J."/>
            <person name="Griggs A."/>
            <person name="Gujja S."/>
            <person name="Hansen M."/>
            <person name="Howarth C."/>
            <person name="Imamovic A."/>
            <person name="Larimer J."/>
            <person name="McCowan C."/>
            <person name="Murphy C."/>
            <person name="Neiman D."/>
            <person name="Pearson M."/>
            <person name="Priest M."/>
            <person name="Roberts A."/>
            <person name="Saif S."/>
            <person name="Shea T."/>
            <person name="Sisk P."/>
            <person name="Sykes S."/>
            <person name="Wortman J."/>
            <person name="Nusbaum C."/>
            <person name="Birren B."/>
        </authorList>
    </citation>
    <scope>NUCLEOTIDE SEQUENCE [LARGE SCALE GENOMIC DNA]</scope>
    <source>
        <strain evidence="3 4">CR</strain>
    </source>
</reference>
<evidence type="ECO:0000313" key="3">
    <source>
        <dbReference type="EMBL" id="EUD71428.1"/>
    </source>
</evidence>
<dbReference type="OrthoDB" id="384692at2759"/>
<name>W7AJJ0_PLAVN</name>
<organism evidence="3 4">
    <name type="scientific">Plasmodium vinckei petteri</name>
    <dbReference type="NCBI Taxonomy" id="138298"/>
    <lineage>
        <taxon>Eukaryota</taxon>
        <taxon>Sar</taxon>
        <taxon>Alveolata</taxon>
        <taxon>Apicomplexa</taxon>
        <taxon>Aconoidasida</taxon>
        <taxon>Haemosporida</taxon>
        <taxon>Plasmodiidae</taxon>
        <taxon>Plasmodium</taxon>
        <taxon>Plasmodium (Vinckeia)</taxon>
    </lineage>
</organism>
<evidence type="ECO:0000313" key="2">
    <source>
        <dbReference type="EMBL" id="CAD2111553.1"/>
    </source>
</evidence>
<evidence type="ECO:0008006" key="6">
    <source>
        <dbReference type="Google" id="ProtNLM"/>
    </source>
</evidence>
<dbReference type="EMBL" id="KI965401">
    <property type="protein sequence ID" value="EUD71428.1"/>
    <property type="molecule type" value="Genomic_DNA"/>
</dbReference>
<proteinExistence type="predicted"/>
<evidence type="ECO:0000313" key="4">
    <source>
        <dbReference type="Proteomes" id="UP000030659"/>
    </source>
</evidence>
<evidence type="ECO:0000256" key="1">
    <source>
        <dbReference type="SAM" id="MobiDB-lite"/>
    </source>
</evidence>
<feature type="compositionally biased region" description="Basic and acidic residues" evidence="1">
    <location>
        <begin position="928"/>
        <end position="942"/>
    </location>
</feature>
<dbReference type="eggNOG" id="ENOG502SU31">
    <property type="taxonomic scope" value="Eukaryota"/>
</dbReference>
<feature type="compositionally biased region" description="Low complexity" evidence="1">
    <location>
        <begin position="120"/>
        <end position="133"/>
    </location>
</feature>
<sequence length="942" mass="108758">MASSQIRQFATLIDQLPCESDDFNLIGNLEDYNKCFEVPTHNNIKNYGSFPQFNSKIGDYMNTISSNSEINLKCKKGNNKKNYNGCINKISNLENPNTSKNKFNDGKKLSHSNLKNSIKSASNSHNNNYQNKQINKKKSNDENGTINKNNKNGNNKSFNNKNNTNNDSNTDENSINSLLYHTTLIKNETNLCSKKDINSCMKEIRCKNTISKKDFQNKNTVCKINNVILNERYDNDSSNKCPSTNVKIGHNDGHNNESIECIMVNIPENKKVINYNENGNYGHFEKYEKSSEYANDGNGESYNNFGNRGKCDNEDASMYNFSNTINDKTYEDAEKNIVYRYNTNSNDAHCKNYKNNQSKTNLNSFKTCLYTSKDNHDNMNMSFHKNHHNFFISAEESNKENQHSDLQMDSTFFNNEENGNEINKSNTIIDHKNHDDFGDKPNSKEVSNANSIVIYYKDFCDILKKNDEMNKKILLSKKAKIIKIEPNKSLIIFPINMHEYGDKYIAVNQNDLLDYIVSSIEIDKDDNNISSLKIRNYQKEKELQNIKAAYSMQTTNIHYLINRVIFKECEYENLKNINLTLEQEISKLIQEVNYLLMLNKDGLYMQKLFIDYKCKCVLKLQQLQPLLGDYYLDIFNCITSCRTLGQLSIWIPSFEMKDNGSLENIANSLINILLNGLAAPINSSPHYFYNTKNKNDSNNNSKEKNGKKQFLNKSISLHSEEDIFLNNMTKAKTSDNYVVNNLNNLDIIRGNSSQLCNCYSLSLNSESSFLGTEELYFNSSKIPSMHSVILKNQNDKQDPTKNEVDIEHISQQRIIDHRGLNKLNRSHTAPEQIYINNEFYTNSDIGSNNSHYIYNNTNIKNRNNTLDKLLITQDDKKNFKRKQLTPNNEKKENKKLKCKGKTVLNNVFQNNSEIEMMKNPRVQNTVTEQKELDKKDEDANEK</sequence>
<dbReference type="Proteomes" id="UP000030659">
    <property type="component" value="Unassembled WGS sequence"/>
</dbReference>
<feature type="region of interest" description="Disordered" evidence="1">
    <location>
        <begin position="918"/>
        <end position="942"/>
    </location>
</feature>
<gene>
    <name evidence="2" type="ORF">PVPCR_1302410</name>
    <name evidence="3" type="ORF">YYG_03485</name>
</gene>
<keyword evidence="5" id="KW-1185">Reference proteome</keyword>
<accession>W7AJJ0</accession>